<dbReference type="SMR" id="A0A8U0WP20"/>
<dbReference type="InterPro" id="IPR005225">
    <property type="entry name" value="Small_GTP-bd"/>
</dbReference>
<dbReference type="PANTHER" id="PTHR47977">
    <property type="entry name" value="RAS-RELATED PROTEIN RAB"/>
    <property type="match status" value="1"/>
</dbReference>
<organism evidence="4 5">
    <name type="scientific">Trichomonas vaginalis (strain ATCC PRA-98 / G3)</name>
    <dbReference type="NCBI Taxonomy" id="412133"/>
    <lineage>
        <taxon>Eukaryota</taxon>
        <taxon>Metamonada</taxon>
        <taxon>Parabasalia</taxon>
        <taxon>Trichomonadida</taxon>
        <taxon>Trichomonadidae</taxon>
        <taxon>Trichomonas</taxon>
    </lineage>
</organism>
<sequence length="218" mass="23778">MAMIQHKVVFVGNSAVGKTSIINQYMYDSVSADHQPTVGIDFFAKTVNYEGKSIRMQIWDTAGQEKFHSLIPSYIRDSTVAIFVFDITSRSSFEDLEKWFKMVLDIANPRLIIVGNKCDLDAEREVTKDDAEKYAIIKSADYIETSAIAPTNITELFNLIASTPSESESTPQNTNQLALDTTPRQALPAPEPTPAAAPAPSVDLTKPANPQAGGGCSC</sequence>
<dbReference type="PROSITE" id="PS51419">
    <property type="entry name" value="RAB"/>
    <property type="match status" value="1"/>
</dbReference>
<dbReference type="GO" id="GO:0006890">
    <property type="term" value="P:retrograde vesicle-mediated transport, Golgi to endoplasmic reticulum"/>
    <property type="evidence" value="ECO:0000318"/>
    <property type="project" value="GO_Central"/>
</dbReference>
<feature type="region of interest" description="Disordered" evidence="3">
    <location>
        <begin position="164"/>
        <end position="218"/>
    </location>
</feature>
<dbReference type="PROSITE" id="PS51421">
    <property type="entry name" value="RAS"/>
    <property type="match status" value="1"/>
</dbReference>
<proteinExistence type="predicted"/>
<keyword evidence="1" id="KW-0547">Nucleotide-binding</keyword>
<dbReference type="GO" id="GO:0005829">
    <property type="term" value="C:cytosol"/>
    <property type="evidence" value="ECO:0007669"/>
    <property type="project" value="GOC"/>
</dbReference>
<dbReference type="SMART" id="SM00173">
    <property type="entry name" value="RAS"/>
    <property type="match status" value="1"/>
</dbReference>
<dbReference type="PROSITE" id="PS51420">
    <property type="entry name" value="RHO"/>
    <property type="match status" value="1"/>
</dbReference>
<evidence type="ECO:0000313" key="4">
    <source>
        <dbReference type="EMBL" id="EAY22598.1"/>
    </source>
</evidence>
<dbReference type="GO" id="GO:0005525">
    <property type="term" value="F:GTP binding"/>
    <property type="evidence" value="ECO:0007669"/>
    <property type="project" value="UniProtKB-KW"/>
</dbReference>
<dbReference type="InterPro" id="IPR027417">
    <property type="entry name" value="P-loop_NTPase"/>
</dbReference>
<keyword evidence="5" id="KW-1185">Reference proteome</keyword>
<accession>A0A8U0WP20</accession>
<dbReference type="PRINTS" id="PR00449">
    <property type="entry name" value="RASTRNSFRMNG"/>
</dbReference>
<dbReference type="SMART" id="SM00174">
    <property type="entry name" value="RHO"/>
    <property type="match status" value="1"/>
</dbReference>
<dbReference type="GO" id="GO:0006891">
    <property type="term" value="P:intra-Golgi vesicle-mediated transport"/>
    <property type="evidence" value="ECO:0000318"/>
    <property type="project" value="GO_Central"/>
</dbReference>
<keyword evidence="2" id="KW-0342">GTP-binding</keyword>
<evidence type="ECO:0000256" key="1">
    <source>
        <dbReference type="ARBA" id="ARBA00022741"/>
    </source>
</evidence>
<evidence type="ECO:0000256" key="2">
    <source>
        <dbReference type="ARBA" id="ARBA00023134"/>
    </source>
</evidence>
<feature type="compositionally biased region" description="Polar residues" evidence="3">
    <location>
        <begin position="164"/>
        <end position="184"/>
    </location>
</feature>
<dbReference type="Pfam" id="PF00071">
    <property type="entry name" value="Ras"/>
    <property type="match status" value="1"/>
</dbReference>
<dbReference type="OMA" id="WEVSYVE"/>
<dbReference type="Gene3D" id="3.40.50.300">
    <property type="entry name" value="P-loop containing nucleotide triphosphate hydrolases"/>
    <property type="match status" value="1"/>
</dbReference>
<dbReference type="InterPro" id="IPR001806">
    <property type="entry name" value="Small_GTPase"/>
</dbReference>
<gene>
    <name evidence="4" type="ORF">TVAG_036230</name>
</gene>
<dbReference type="OrthoDB" id="9989112at2759"/>
<dbReference type="SMART" id="SM00176">
    <property type="entry name" value="RAN"/>
    <property type="match status" value="1"/>
</dbReference>
<reference evidence="4" key="1">
    <citation type="submission" date="2006-10" db="EMBL/GenBank/DDBJ databases">
        <authorList>
            <person name="Amadeo P."/>
            <person name="Zhao Q."/>
            <person name="Wortman J."/>
            <person name="Fraser-Liggett C."/>
            <person name="Carlton J."/>
        </authorList>
    </citation>
    <scope>NUCLEOTIDE SEQUENCE</scope>
    <source>
        <strain evidence="4">G3</strain>
    </source>
</reference>
<dbReference type="GO" id="GO:0012505">
    <property type="term" value="C:endomembrane system"/>
    <property type="evidence" value="ECO:0000318"/>
    <property type="project" value="GO_Central"/>
</dbReference>
<dbReference type="GO" id="GO:0042147">
    <property type="term" value="P:retrograde transport, endosome to Golgi"/>
    <property type="evidence" value="ECO:0000318"/>
    <property type="project" value="GO_Central"/>
</dbReference>
<dbReference type="EMBL" id="DS113183">
    <property type="protein sequence ID" value="EAY22598.1"/>
    <property type="molecule type" value="Genomic_DNA"/>
</dbReference>
<dbReference type="CDD" id="cd01861">
    <property type="entry name" value="Rab6"/>
    <property type="match status" value="1"/>
</dbReference>
<evidence type="ECO:0000256" key="3">
    <source>
        <dbReference type="SAM" id="MobiDB-lite"/>
    </source>
</evidence>
<dbReference type="InterPro" id="IPR050227">
    <property type="entry name" value="Rab"/>
</dbReference>
<reference evidence="4" key="2">
    <citation type="journal article" date="2007" name="Science">
        <title>Draft genome sequence of the sexually transmitted pathogen Trichomonas vaginalis.</title>
        <authorList>
            <person name="Carlton J.M."/>
            <person name="Hirt R.P."/>
            <person name="Silva J.C."/>
            <person name="Delcher A.L."/>
            <person name="Schatz M."/>
            <person name="Zhao Q."/>
            <person name="Wortman J.R."/>
            <person name="Bidwell S.L."/>
            <person name="Alsmark U.C.M."/>
            <person name="Besteiro S."/>
            <person name="Sicheritz-Ponten T."/>
            <person name="Noel C.J."/>
            <person name="Dacks J.B."/>
            <person name="Foster P.G."/>
            <person name="Simillion C."/>
            <person name="Van de Peer Y."/>
            <person name="Miranda-Saavedra D."/>
            <person name="Barton G.J."/>
            <person name="Westrop G.D."/>
            <person name="Mueller S."/>
            <person name="Dessi D."/>
            <person name="Fiori P.L."/>
            <person name="Ren Q."/>
            <person name="Paulsen I."/>
            <person name="Zhang H."/>
            <person name="Bastida-Corcuera F.D."/>
            <person name="Simoes-Barbosa A."/>
            <person name="Brown M.T."/>
            <person name="Hayes R.D."/>
            <person name="Mukherjee M."/>
            <person name="Okumura C.Y."/>
            <person name="Schneider R."/>
            <person name="Smith A.J."/>
            <person name="Vanacova S."/>
            <person name="Villalvazo M."/>
            <person name="Haas B.J."/>
            <person name="Pertea M."/>
            <person name="Feldblyum T.V."/>
            <person name="Utterback T.R."/>
            <person name="Shu C.L."/>
            <person name="Osoegawa K."/>
            <person name="de Jong P.J."/>
            <person name="Hrdy I."/>
            <person name="Horvathova L."/>
            <person name="Zubacova Z."/>
            <person name="Dolezal P."/>
            <person name="Malik S.B."/>
            <person name="Logsdon J.M. Jr."/>
            <person name="Henze K."/>
            <person name="Gupta A."/>
            <person name="Wang C.C."/>
            <person name="Dunne R.L."/>
            <person name="Upcroft J.A."/>
            <person name="Upcroft P."/>
            <person name="White O."/>
            <person name="Salzberg S.L."/>
            <person name="Tang P."/>
            <person name="Chiu C.-H."/>
            <person name="Lee Y.-S."/>
            <person name="Embley T.M."/>
            <person name="Coombs G.H."/>
            <person name="Mottram J.C."/>
            <person name="Tachezy J."/>
            <person name="Fraser-Liggett C.M."/>
            <person name="Johnson P.J."/>
        </authorList>
    </citation>
    <scope>NUCLEOTIDE SEQUENCE [LARGE SCALE GENOMIC DNA]</scope>
    <source>
        <strain evidence="4">G3</strain>
    </source>
</reference>
<dbReference type="FunFam" id="3.40.50.300:FF:000823">
    <property type="entry name" value="Small GTPase RAB, putative"/>
    <property type="match status" value="1"/>
</dbReference>
<dbReference type="VEuPathDB" id="TrichDB:TVAGG3_0812750"/>
<dbReference type="KEGG" id="tva:5468154"/>
<dbReference type="AlphaFoldDB" id="A0A8U0WP20"/>
<protein>
    <submittedName>
        <fullName evidence="4">Ras family protein</fullName>
    </submittedName>
</protein>
<evidence type="ECO:0000313" key="5">
    <source>
        <dbReference type="Proteomes" id="UP000001542"/>
    </source>
</evidence>
<dbReference type="GO" id="GO:0005794">
    <property type="term" value="C:Golgi apparatus"/>
    <property type="evidence" value="ECO:0000318"/>
    <property type="project" value="GO_Central"/>
</dbReference>
<dbReference type="RefSeq" id="XP_001583584.1">
    <property type="nucleotide sequence ID" value="XM_001583534.1"/>
</dbReference>
<dbReference type="NCBIfam" id="TIGR00231">
    <property type="entry name" value="small_GTP"/>
    <property type="match status" value="1"/>
</dbReference>
<dbReference type="SMART" id="SM00175">
    <property type="entry name" value="RAB"/>
    <property type="match status" value="1"/>
</dbReference>
<dbReference type="SUPFAM" id="SSF52540">
    <property type="entry name" value="P-loop containing nucleoside triphosphate hydrolases"/>
    <property type="match status" value="1"/>
</dbReference>
<dbReference type="GO" id="GO:0006886">
    <property type="term" value="P:intracellular protein transport"/>
    <property type="evidence" value="ECO:0000318"/>
    <property type="project" value="GO_Central"/>
</dbReference>
<name>A0A8U0WP20_TRIV3</name>
<dbReference type="Proteomes" id="UP000001542">
    <property type="component" value="Unassembled WGS sequence"/>
</dbReference>
<dbReference type="GO" id="GO:0003924">
    <property type="term" value="F:GTPase activity"/>
    <property type="evidence" value="ECO:0000318"/>
    <property type="project" value="GO_Central"/>
</dbReference>